<dbReference type="GO" id="GO:0003677">
    <property type="term" value="F:DNA binding"/>
    <property type="evidence" value="ECO:0007669"/>
    <property type="project" value="UniProtKB-KW"/>
</dbReference>
<dbReference type="InterPro" id="IPR001387">
    <property type="entry name" value="Cro/C1-type_HTH"/>
</dbReference>
<dbReference type="PANTHER" id="PTHR40661">
    <property type="match status" value="1"/>
</dbReference>
<dbReference type="Proteomes" id="UP000002019">
    <property type="component" value="Chromosome"/>
</dbReference>
<evidence type="ECO:0000259" key="4">
    <source>
        <dbReference type="Pfam" id="PF00717"/>
    </source>
</evidence>
<sequence>MVNENIDLIGGIMDPNDIGSRLGMLIKSMNLKQYQFTEKFGISANSLDRYKNNERFPDPQFLARLIDAGVNVNWLLRGEGSMFILAPWELGDDIRTTKKVQIVDGKPVLVNDFDTTYIRTSLFPIVAEISAGSPMDVPEGIEPAESVEVPTRYIPYGTDSYVAFRINGQSMEPQILHGDIVLIKKQITWDGLDGKICAVRYETGITLKRIQYDEARRGVALQPLNKDYRIEFIDADQSQWLTMIGPLSLQLRFY</sequence>
<dbReference type="InterPro" id="IPR015927">
    <property type="entry name" value="Peptidase_S24_S26A/B/C"/>
</dbReference>
<name>B0VF91_CLOAI</name>
<keyword evidence="2" id="KW-0238">DNA-binding</keyword>
<dbReference type="SUPFAM" id="SSF51306">
    <property type="entry name" value="LexA/Signal peptidase"/>
    <property type="match status" value="1"/>
</dbReference>
<evidence type="ECO:0000313" key="6">
    <source>
        <dbReference type="Proteomes" id="UP000002019"/>
    </source>
</evidence>
<evidence type="ECO:0000256" key="2">
    <source>
        <dbReference type="ARBA" id="ARBA00023125"/>
    </source>
</evidence>
<protein>
    <recommendedName>
        <fullName evidence="4">Peptidase S24/S26A/S26B/S26C domain-containing protein</fullName>
    </recommendedName>
</protein>
<evidence type="ECO:0000256" key="3">
    <source>
        <dbReference type="ARBA" id="ARBA00023163"/>
    </source>
</evidence>
<dbReference type="PANTHER" id="PTHR40661:SF3">
    <property type="entry name" value="FELS-1 PROPHAGE TRANSCRIPTIONAL REGULATOR"/>
    <property type="match status" value="1"/>
</dbReference>
<dbReference type="Pfam" id="PF00717">
    <property type="entry name" value="Peptidase_S24"/>
    <property type="match status" value="1"/>
</dbReference>
<dbReference type="EMBL" id="CU466930">
    <property type="protein sequence ID" value="CAO80143.1"/>
    <property type="molecule type" value="Genomic_DNA"/>
</dbReference>
<keyword evidence="6" id="KW-1185">Reference proteome</keyword>
<dbReference type="eggNOG" id="COG1974">
    <property type="taxonomic scope" value="Bacteria"/>
</dbReference>
<accession>B0VF91</accession>
<dbReference type="KEGG" id="caci:CLOAM0236"/>
<feature type="domain" description="Peptidase S24/S26A/S26B/S26C" evidence="4">
    <location>
        <begin position="124"/>
        <end position="240"/>
    </location>
</feature>
<dbReference type="CDD" id="cd06529">
    <property type="entry name" value="S24_LexA-like"/>
    <property type="match status" value="1"/>
</dbReference>
<dbReference type="HOGENOM" id="CLU_986739_0_0_0"/>
<dbReference type="SUPFAM" id="SSF47413">
    <property type="entry name" value="lambda repressor-like DNA-binding domains"/>
    <property type="match status" value="1"/>
</dbReference>
<dbReference type="STRING" id="459349.CLOAM0236"/>
<dbReference type="MEROPS" id="S24.001"/>
<dbReference type="InterPro" id="IPR010982">
    <property type="entry name" value="Lambda_DNA-bd_dom_sf"/>
</dbReference>
<keyword evidence="1" id="KW-0805">Transcription regulation</keyword>
<dbReference type="Gene3D" id="2.10.109.10">
    <property type="entry name" value="Umud Fragment, subunit A"/>
    <property type="match status" value="1"/>
</dbReference>
<dbReference type="AlphaFoldDB" id="B0VF91"/>
<keyword evidence="3" id="KW-0804">Transcription</keyword>
<dbReference type="InterPro" id="IPR036286">
    <property type="entry name" value="LexA/Signal_pep-like_sf"/>
</dbReference>
<gene>
    <name evidence="5" type="ordered locus">CLOAM0236</name>
</gene>
<organism evidence="5 6">
    <name type="scientific">Cloacimonas acidaminovorans (strain Evry)</name>
    <dbReference type="NCBI Taxonomy" id="459349"/>
    <lineage>
        <taxon>Bacteria</taxon>
        <taxon>Pseudomonadati</taxon>
        <taxon>Candidatus Cloacimonadota</taxon>
        <taxon>Candidatus Cloacimonadia</taxon>
        <taxon>Candidatus Cloacimonadales</taxon>
        <taxon>Candidatus Cloacimonadaceae</taxon>
        <taxon>Candidatus Cloacimonas</taxon>
    </lineage>
</organism>
<dbReference type="InterPro" id="IPR039418">
    <property type="entry name" value="LexA-like"/>
</dbReference>
<evidence type="ECO:0000256" key="1">
    <source>
        <dbReference type="ARBA" id="ARBA00023015"/>
    </source>
</evidence>
<proteinExistence type="predicted"/>
<reference evidence="5 6" key="1">
    <citation type="journal article" date="2008" name="J. Bacteriol.">
        <title>'Candidatus Cloacamonas acidaminovorans': genome sequence reconstruction provides a first glimpse of a new bacterial division.</title>
        <authorList>
            <person name="Pelletier E."/>
            <person name="Kreimeyer A."/>
            <person name="Bocs S."/>
            <person name="Rouy Z."/>
            <person name="Gyapay G."/>
            <person name="Chouari R."/>
            <person name="Riviere D."/>
            <person name="Ganesan A."/>
            <person name="Daegelen P."/>
            <person name="Sghir A."/>
            <person name="Cohen G.N."/>
            <person name="Medigue C."/>
            <person name="Weissenbach J."/>
            <person name="Le Paslier D."/>
        </authorList>
    </citation>
    <scope>NUCLEOTIDE SEQUENCE [LARGE SCALE GENOMIC DNA]</scope>
    <source>
        <strain evidence="6">Evry</strain>
    </source>
</reference>
<dbReference type="CDD" id="cd00093">
    <property type="entry name" value="HTH_XRE"/>
    <property type="match status" value="1"/>
</dbReference>
<evidence type="ECO:0000313" key="5">
    <source>
        <dbReference type="EMBL" id="CAO80143.1"/>
    </source>
</evidence>
<dbReference type="Gene3D" id="1.10.260.40">
    <property type="entry name" value="lambda repressor-like DNA-binding domains"/>
    <property type="match status" value="1"/>
</dbReference>